<protein>
    <recommendedName>
        <fullName evidence="4">FeoB-associated Cys-rich membrane protein</fullName>
    </recommendedName>
</protein>
<evidence type="ECO:0000256" key="1">
    <source>
        <dbReference type="SAM" id="Phobius"/>
    </source>
</evidence>
<keyword evidence="1" id="KW-0472">Membrane</keyword>
<organism evidence="2 3">
    <name type="scientific">Syntrophobotulus glycolicus (strain DSM 8271 / FlGlyR)</name>
    <dbReference type="NCBI Taxonomy" id="645991"/>
    <lineage>
        <taxon>Bacteria</taxon>
        <taxon>Bacillati</taxon>
        <taxon>Bacillota</taxon>
        <taxon>Clostridia</taxon>
        <taxon>Eubacteriales</taxon>
        <taxon>Desulfitobacteriaceae</taxon>
        <taxon>Syntrophobotulus</taxon>
    </lineage>
</organism>
<sequence length="48" mass="5063">MNTGDFGVIAVIAVILVLAVTKIVRDKKKGIKCPGCGECECSSHKSDK</sequence>
<reference evidence="3" key="2">
    <citation type="submission" date="2011-02" db="EMBL/GenBank/DDBJ databases">
        <title>The complete genome of Syntrophobotulus glycolicus DSM 8271.</title>
        <authorList>
            <person name="Lucas S."/>
            <person name="Copeland A."/>
            <person name="Lapidus A."/>
            <person name="Bruce D."/>
            <person name="Goodwin L."/>
            <person name="Pitluck S."/>
            <person name="Kyrpides N."/>
            <person name="Mavromatis K."/>
            <person name="Pagani I."/>
            <person name="Ivanova N."/>
            <person name="Mikhailova N."/>
            <person name="Chertkov O."/>
            <person name="Held B."/>
            <person name="Detter J.C."/>
            <person name="Tapia R."/>
            <person name="Han C."/>
            <person name="Land M."/>
            <person name="Hauser L."/>
            <person name="Markowitz V."/>
            <person name="Cheng J.-F."/>
            <person name="Hugenholtz P."/>
            <person name="Woyke T."/>
            <person name="Wu D."/>
            <person name="Spring S."/>
            <person name="Schroeder M."/>
            <person name="Brambilla E."/>
            <person name="Klenk H.-P."/>
            <person name="Eisen J.A."/>
        </authorList>
    </citation>
    <scope>NUCLEOTIDE SEQUENCE [LARGE SCALE GENOMIC DNA]</scope>
    <source>
        <strain evidence="3">DSM 8271 / FlGlyR</strain>
    </source>
</reference>
<dbReference type="AlphaFoldDB" id="F0SXJ9"/>
<keyword evidence="1" id="KW-0812">Transmembrane</keyword>
<dbReference type="STRING" id="645991.Sgly_1532"/>
<dbReference type="Proteomes" id="UP000007488">
    <property type="component" value="Chromosome"/>
</dbReference>
<keyword evidence="3" id="KW-1185">Reference proteome</keyword>
<gene>
    <name evidence="2" type="ordered locus">Sgly_1532</name>
</gene>
<evidence type="ECO:0000313" key="3">
    <source>
        <dbReference type="Proteomes" id="UP000007488"/>
    </source>
</evidence>
<keyword evidence="1" id="KW-1133">Transmembrane helix</keyword>
<accession>F0SXJ9</accession>
<dbReference type="RefSeq" id="WP_013624702.1">
    <property type="nucleotide sequence ID" value="NC_015172.1"/>
</dbReference>
<reference evidence="2 3" key="1">
    <citation type="journal article" date="2011" name="Stand. Genomic Sci.">
        <title>Complete genome sequence of Syntrophobotulus glycolicus type strain (FlGlyR).</title>
        <authorList>
            <person name="Han C."/>
            <person name="Mwirichia R."/>
            <person name="Chertkov O."/>
            <person name="Held B."/>
            <person name="Lapidus A."/>
            <person name="Nolan M."/>
            <person name="Lucas S."/>
            <person name="Hammon N."/>
            <person name="Deshpande S."/>
            <person name="Cheng J.F."/>
            <person name="Tapia R."/>
            <person name="Goodwin L."/>
            <person name="Pitluck S."/>
            <person name="Huntemann M."/>
            <person name="Liolios K."/>
            <person name="Ivanova N."/>
            <person name="Pagani I."/>
            <person name="Mavromatis K."/>
            <person name="Ovchinikova G."/>
            <person name="Pati A."/>
            <person name="Chen A."/>
            <person name="Palaniappan K."/>
            <person name="Land M."/>
            <person name="Hauser L."/>
            <person name="Brambilla E.M."/>
            <person name="Rohde M."/>
            <person name="Spring S."/>
            <person name="Sikorski J."/>
            <person name="Goker M."/>
            <person name="Woyke T."/>
            <person name="Bristow J."/>
            <person name="Eisen J.A."/>
            <person name="Markowitz V."/>
            <person name="Hugenholtz P."/>
            <person name="Kyrpides N.C."/>
            <person name="Klenk H.P."/>
            <person name="Detter J.C."/>
        </authorList>
    </citation>
    <scope>NUCLEOTIDE SEQUENCE [LARGE SCALE GENOMIC DNA]</scope>
    <source>
        <strain evidence="3">DSM 8271 / FlGlyR</strain>
    </source>
</reference>
<name>F0SXJ9_SYNGF</name>
<proteinExistence type="predicted"/>
<evidence type="ECO:0008006" key="4">
    <source>
        <dbReference type="Google" id="ProtNLM"/>
    </source>
</evidence>
<dbReference type="EMBL" id="CP002547">
    <property type="protein sequence ID" value="ADY55832.1"/>
    <property type="molecule type" value="Genomic_DNA"/>
</dbReference>
<dbReference type="HOGENOM" id="CLU_197468_5_0_9"/>
<feature type="transmembrane region" description="Helical" evidence="1">
    <location>
        <begin position="6"/>
        <end position="24"/>
    </location>
</feature>
<dbReference type="KEGG" id="sgy:Sgly_1532"/>
<evidence type="ECO:0000313" key="2">
    <source>
        <dbReference type="EMBL" id="ADY55832.1"/>
    </source>
</evidence>
<dbReference type="Pfam" id="PF12669">
    <property type="entry name" value="FeoB_associated"/>
    <property type="match status" value="1"/>
</dbReference>